<evidence type="ECO:0000256" key="1">
    <source>
        <dbReference type="ARBA" id="ARBA00022553"/>
    </source>
</evidence>
<gene>
    <name evidence="4" type="ORF">B5M47_02235</name>
</gene>
<dbReference type="GO" id="GO:0000160">
    <property type="term" value="P:phosphorelay signal transduction system"/>
    <property type="evidence" value="ECO:0007669"/>
    <property type="project" value="InterPro"/>
</dbReference>
<protein>
    <recommendedName>
        <fullName evidence="3">Response regulatory domain-containing protein</fullName>
    </recommendedName>
</protein>
<sequence>MLIEDDKLLNDLQTEMMTESGIRVISLLDPSEQISIMKREKDNLDLVISGILQPEIDGLEMLKRVKGIDEIKHIPWIVSTNLCQESIAEEAYKLGAVDYLPLSKLSADEWLARVLKFLERSQSKT</sequence>
<dbReference type="InterPro" id="IPR011006">
    <property type="entry name" value="CheY-like_superfamily"/>
</dbReference>
<comment type="caution">
    <text evidence="2">Lacks conserved residue(s) required for the propagation of feature annotation.</text>
</comment>
<dbReference type="PANTHER" id="PTHR44591:SF3">
    <property type="entry name" value="RESPONSE REGULATORY DOMAIN-CONTAINING PROTEIN"/>
    <property type="match status" value="1"/>
</dbReference>
<dbReference type="PANTHER" id="PTHR44591">
    <property type="entry name" value="STRESS RESPONSE REGULATOR PROTEIN 1"/>
    <property type="match status" value="1"/>
</dbReference>
<evidence type="ECO:0000259" key="3">
    <source>
        <dbReference type="PROSITE" id="PS50110"/>
    </source>
</evidence>
<dbReference type="SUPFAM" id="SSF52172">
    <property type="entry name" value="CheY-like"/>
    <property type="match status" value="1"/>
</dbReference>
<dbReference type="Pfam" id="PF00072">
    <property type="entry name" value="Response_reg"/>
    <property type="match status" value="1"/>
</dbReference>
<evidence type="ECO:0000256" key="2">
    <source>
        <dbReference type="PROSITE-ProRule" id="PRU00169"/>
    </source>
</evidence>
<accession>A0A1W9NXX4</accession>
<comment type="caution">
    <text evidence="4">The sequence shown here is derived from an EMBL/GenBank/DDBJ whole genome shotgun (WGS) entry which is preliminary data.</text>
</comment>
<dbReference type="InterPro" id="IPR050595">
    <property type="entry name" value="Bact_response_regulator"/>
</dbReference>
<name>A0A1W9NXX4_UNCC3</name>
<evidence type="ECO:0000313" key="5">
    <source>
        <dbReference type="Proteomes" id="UP000192520"/>
    </source>
</evidence>
<dbReference type="Proteomes" id="UP000192520">
    <property type="component" value="Unassembled WGS sequence"/>
</dbReference>
<dbReference type="InterPro" id="IPR001789">
    <property type="entry name" value="Sig_transdc_resp-reg_receiver"/>
</dbReference>
<evidence type="ECO:0000313" key="4">
    <source>
        <dbReference type="EMBL" id="OQX51017.1"/>
    </source>
</evidence>
<dbReference type="SMART" id="SM00448">
    <property type="entry name" value="REC"/>
    <property type="match status" value="1"/>
</dbReference>
<feature type="domain" description="Response regulatory" evidence="3">
    <location>
        <begin position="1"/>
        <end position="117"/>
    </location>
</feature>
<dbReference type="EMBL" id="MZGJ01000010">
    <property type="protein sequence ID" value="OQX51017.1"/>
    <property type="molecule type" value="Genomic_DNA"/>
</dbReference>
<dbReference type="AlphaFoldDB" id="A0A1W9NXX4"/>
<keyword evidence="1" id="KW-0597">Phosphoprotein</keyword>
<proteinExistence type="predicted"/>
<dbReference type="STRING" id="1968527.B5M47_02235"/>
<dbReference type="Gene3D" id="3.40.50.2300">
    <property type="match status" value="1"/>
</dbReference>
<reference evidence="5" key="1">
    <citation type="submission" date="2017-03" db="EMBL/GenBank/DDBJ databases">
        <title>Novel pathways for hydrocarbon cycling and metabolic interdependencies in hydrothermal sediment communities.</title>
        <authorList>
            <person name="Dombrowski N."/>
            <person name="Seitz K."/>
            <person name="Teske A."/>
            <person name="Baker B."/>
        </authorList>
    </citation>
    <scope>NUCLEOTIDE SEQUENCE [LARGE SCALE GENOMIC DNA]</scope>
</reference>
<organism evidence="4 5">
    <name type="scientific">candidate division CPR3 bacterium 4484_211</name>
    <dbReference type="NCBI Taxonomy" id="1968527"/>
    <lineage>
        <taxon>Bacteria</taxon>
        <taxon>Bacteria division CPR3</taxon>
    </lineage>
</organism>
<dbReference type="PROSITE" id="PS50110">
    <property type="entry name" value="RESPONSE_REGULATORY"/>
    <property type="match status" value="1"/>
</dbReference>